<keyword evidence="4 7" id="KW-1133">Transmembrane helix</keyword>
<feature type="transmembrane region" description="Helical" evidence="7">
    <location>
        <begin position="143"/>
        <end position="161"/>
    </location>
</feature>
<dbReference type="PATRIC" id="fig|134601.6.peg.4197"/>
<feature type="transmembrane region" description="Helical" evidence="7">
    <location>
        <begin position="34"/>
        <end position="52"/>
    </location>
</feature>
<reference evidence="8 9" key="1">
    <citation type="submission" date="2015-07" db="EMBL/GenBank/DDBJ databases">
        <title>Complete genome sequence of Mycobacterium goodii X7B, a facultative thermophilic biodesulfurizing bacterium.</title>
        <authorList>
            <person name="Yu B."/>
            <person name="Li F."/>
            <person name="Xu P."/>
        </authorList>
    </citation>
    <scope>NUCLEOTIDE SEQUENCE [LARGE SCALE GENOMIC DNA]</scope>
    <source>
        <strain evidence="8 9">X7B</strain>
    </source>
</reference>
<protein>
    <recommendedName>
        <fullName evidence="10">ABC transporter permease</fullName>
    </recommendedName>
</protein>
<keyword evidence="2" id="KW-1003">Cell membrane</keyword>
<evidence type="ECO:0008006" key="10">
    <source>
        <dbReference type="Google" id="ProtNLM"/>
    </source>
</evidence>
<dbReference type="OrthoDB" id="3468954at2"/>
<keyword evidence="5 7" id="KW-0472">Membrane</keyword>
<keyword evidence="3 7" id="KW-0812">Transmembrane</keyword>
<feature type="transmembrane region" description="Helical" evidence="7">
    <location>
        <begin position="265"/>
        <end position="282"/>
    </location>
</feature>
<feature type="transmembrane region" description="Helical" evidence="7">
    <location>
        <begin position="289"/>
        <end position="308"/>
    </location>
</feature>
<feature type="transmembrane region" description="Helical" evidence="7">
    <location>
        <begin position="314"/>
        <end position="334"/>
    </location>
</feature>
<evidence type="ECO:0000256" key="1">
    <source>
        <dbReference type="ARBA" id="ARBA00004651"/>
    </source>
</evidence>
<feature type="transmembrane region" description="Helical" evidence="7">
    <location>
        <begin position="233"/>
        <end position="253"/>
    </location>
</feature>
<dbReference type="CDD" id="cd06579">
    <property type="entry name" value="TM_PBP1_transp_AraH_like"/>
    <property type="match status" value="1"/>
</dbReference>
<dbReference type="PANTHER" id="PTHR32196">
    <property type="entry name" value="ABC TRANSPORTER PERMEASE PROTEIN YPHD-RELATED-RELATED"/>
    <property type="match status" value="1"/>
</dbReference>
<evidence type="ECO:0000256" key="4">
    <source>
        <dbReference type="ARBA" id="ARBA00022989"/>
    </source>
</evidence>
<feature type="transmembrane region" description="Helical" evidence="7">
    <location>
        <begin position="91"/>
        <end position="111"/>
    </location>
</feature>
<evidence type="ECO:0000256" key="3">
    <source>
        <dbReference type="ARBA" id="ARBA00022692"/>
    </source>
</evidence>
<evidence type="ECO:0000313" key="9">
    <source>
        <dbReference type="Proteomes" id="UP000062255"/>
    </source>
</evidence>
<dbReference type="AlphaFoldDB" id="A0A0K0X904"/>
<dbReference type="Pfam" id="PF02653">
    <property type="entry name" value="BPD_transp_2"/>
    <property type="match status" value="1"/>
</dbReference>
<comment type="subcellular location">
    <subcellularLocation>
        <location evidence="1">Cell membrane</location>
        <topology evidence="1">Multi-pass membrane protein</topology>
    </subcellularLocation>
</comment>
<feature type="transmembrane region" description="Helical" evidence="7">
    <location>
        <begin position="117"/>
        <end position="136"/>
    </location>
</feature>
<dbReference type="EMBL" id="CP012150">
    <property type="protein sequence ID" value="AKS33837.1"/>
    <property type="molecule type" value="Genomic_DNA"/>
</dbReference>
<dbReference type="RefSeq" id="WP_049746283.1">
    <property type="nucleotide sequence ID" value="NZ_CP012150.1"/>
</dbReference>
<name>A0A0K0X904_MYCGD</name>
<dbReference type="GO" id="GO:0005886">
    <property type="term" value="C:plasma membrane"/>
    <property type="evidence" value="ECO:0007669"/>
    <property type="project" value="UniProtKB-SubCell"/>
</dbReference>
<proteinExistence type="predicted"/>
<feature type="transmembrane region" description="Helical" evidence="7">
    <location>
        <begin position="181"/>
        <end position="203"/>
    </location>
</feature>
<accession>A0A0K0X904</accession>
<evidence type="ECO:0000256" key="5">
    <source>
        <dbReference type="ARBA" id="ARBA00023136"/>
    </source>
</evidence>
<evidence type="ECO:0000256" key="7">
    <source>
        <dbReference type="SAM" id="Phobius"/>
    </source>
</evidence>
<dbReference type="GO" id="GO:0022857">
    <property type="term" value="F:transmembrane transporter activity"/>
    <property type="evidence" value="ECO:0007669"/>
    <property type="project" value="InterPro"/>
</dbReference>
<evidence type="ECO:0000256" key="2">
    <source>
        <dbReference type="ARBA" id="ARBA00022475"/>
    </source>
</evidence>
<gene>
    <name evidence="8" type="ORF">AFA91_20295</name>
</gene>
<evidence type="ECO:0000313" key="8">
    <source>
        <dbReference type="EMBL" id="AKS33837.1"/>
    </source>
</evidence>
<dbReference type="STRING" id="134601.AFA91_20295"/>
<feature type="transmembrane region" description="Helical" evidence="7">
    <location>
        <begin position="64"/>
        <end position="84"/>
    </location>
</feature>
<feature type="region of interest" description="Disordered" evidence="6">
    <location>
        <begin position="1"/>
        <end position="21"/>
    </location>
</feature>
<dbReference type="PANTHER" id="PTHR32196:SF72">
    <property type="entry name" value="RIBOSE IMPORT PERMEASE PROTEIN RBSC"/>
    <property type="match status" value="1"/>
</dbReference>
<dbReference type="KEGG" id="mgo:AFA91_20295"/>
<evidence type="ECO:0000256" key="6">
    <source>
        <dbReference type="SAM" id="MobiDB-lite"/>
    </source>
</evidence>
<sequence length="346" mass="34888">MTTLEPTLDADAPAGTELPETSRRHNLAGSLEKFGLPILFIVMIVVFSALLPETFMSGAHWRTVAVSQSVLAVVAMALLFPLVTGRFDISVGANAGLCSIVAAAAMADFGWSAAPAIGTAIAVGAIIGVINGILVAHLGINSIIATLGVATVLGGIVQAYTKGIAINAGLSPTLTGLSSQLFVGVPVLFVIMLIIAAAVWFVLDQSVPGRNLSAVGSNERAAALIGLPVRRTVLGSFVVAGVLAGVAGVLQVASQGNGNPQVGGIGFMLPALAAVFLGATTVKPGSYNLVGTVIGLFFVGTAISGLSLLGVQPWITDVFNGLAVVIAVGVSAVFRRRRTGTAGIGQ</sequence>
<dbReference type="InterPro" id="IPR001851">
    <property type="entry name" value="ABC_transp_permease"/>
</dbReference>
<organism evidence="8 9">
    <name type="scientific">Mycolicibacterium goodii</name>
    <name type="common">Mycobacterium goodii</name>
    <dbReference type="NCBI Taxonomy" id="134601"/>
    <lineage>
        <taxon>Bacteria</taxon>
        <taxon>Bacillati</taxon>
        <taxon>Actinomycetota</taxon>
        <taxon>Actinomycetes</taxon>
        <taxon>Mycobacteriales</taxon>
        <taxon>Mycobacteriaceae</taxon>
        <taxon>Mycolicibacterium</taxon>
    </lineage>
</organism>
<dbReference type="Proteomes" id="UP000062255">
    <property type="component" value="Chromosome"/>
</dbReference>